<keyword evidence="3 10" id="KW-0808">Transferase</keyword>
<dbReference type="InterPro" id="IPR036888">
    <property type="entry name" value="DNA_integrity_DisA_N_sf"/>
</dbReference>
<evidence type="ECO:0000256" key="4">
    <source>
        <dbReference type="ARBA" id="ARBA00022692"/>
    </source>
</evidence>
<reference evidence="12" key="1">
    <citation type="submission" date="2022-12" db="EMBL/GenBank/DDBJ databases">
        <title>Description and comparative metabolic analysis of Aerococcus sp. nov., isolated from the feces of a pig.</title>
        <authorList>
            <person name="Chang Y.-H."/>
        </authorList>
    </citation>
    <scope>NUCLEOTIDE SEQUENCE</scope>
    <source>
        <strain evidence="12">YH-aer222</strain>
    </source>
</reference>
<dbReference type="PANTHER" id="PTHR34185:SF1">
    <property type="entry name" value="DIADENYLATE CYCLASE"/>
    <property type="match status" value="1"/>
</dbReference>
<dbReference type="Pfam" id="PF19293">
    <property type="entry name" value="CdaA_N"/>
    <property type="match status" value="1"/>
</dbReference>
<name>A0A9X3FWJ8_9LACT</name>
<dbReference type="Pfam" id="PF02457">
    <property type="entry name" value="DAC"/>
    <property type="match status" value="1"/>
</dbReference>
<dbReference type="InterPro" id="IPR034701">
    <property type="entry name" value="CdaA"/>
</dbReference>
<dbReference type="HAMAP" id="MF_01499">
    <property type="entry name" value="DacA"/>
    <property type="match status" value="1"/>
</dbReference>
<keyword evidence="6 10" id="KW-0547">Nucleotide-binding</keyword>
<dbReference type="GO" id="GO:0004016">
    <property type="term" value="F:adenylate cyclase activity"/>
    <property type="evidence" value="ECO:0007669"/>
    <property type="project" value="UniProtKB-UniRule"/>
</dbReference>
<dbReference type="EMBL" id="JAPRFR010000001">
    <property type="protein sequence ID" value="MCZ0725842.1"/>
    <property type="molecule type" value="Genomic_DNA"/>
</dbReference>
<dbReference type="RefSeq" id="WP_268752151.1">
    <property type="nucleotide sequence ID" value="NZ_JAPRFQ010000001.1"/>
</dbReference>
<accession>A0A9X3FWJ8</accession>
<evidence type="ECO:0000256" key="8">
    <source>
        <dbReference type="ARBA" id="ARBA00022989"/>
    </source>
</evidence>
<evidence type="ECO:0000256" key="10">
    <source>
        <dbReference type="HAMAP-Rule" id="MF_01499"/>
    </source>
</evidence>
<dbReference type="Proteomes" id="UP001146670">
    <property type="component" value="Unassembled WGS sequence"/>
</dbReference>
<evidence type="ECO:0000256" key="1">
    <source>
        <dbReference type="ARBA" id="ARBA00000877"/>
    </source>
</evidence>
<evidence type="ECO:0000259" key="11">
    <source>
        <dbReference type="PROSITE" id="PS51794"/>
    </source>
</evidence>
<evidence type="ECO:0000256" key="9">
    <source>
        <dbReference type="ARBA" id="ARBA00023136"/>
    </source>
</evidence>
<evidence type="ECO:0000256" key="3">
    <source>
        <dbReference type="ARBA" id="ARBA00022679"/>
    </source>
</evidence>
<comment type="function">
    <text evidence="10">Catalyzes the condensation of 2 ATP molecules into cyclic di-AMP (c-di-AMP), a second messenger used to regulate differing processes in different bacteria.</text>
</comment>
<comment type="caution">
    <text evidence="12">The sequence shown here is derived from an EMBL/GenBank/DDBJ whole genome shotgun (WGS) entry which is preliminary data.</text>
</comment>
<dbReference type="PANTHER" id="PTHR34185">
    <property type="entry name" value="DIADENYLATE CYCLASE"/>
    <property type="match status" value="1"/>
</dbReference>
<dbReference type="GO" id="GO:0006171">
    <property type="term" value="P:cAMP biosynthetic process"/>
    <property type="evidence" value="ECO:0007669"/>
    <property type="project" value="InterPro"/>
</dbReference>
<comment type="caution">
    <text evidence="10">Lacks conserved residue(s) required for the propagation of feature annotation.</text>
</comment>
<evidence type="ECO:0000313" key="13">
    <source>
        <dbReference type="Proteomes" id="UP001146670"/>
    </source>
</evidence>
<evidence type="ECO:0000256" key="7">
    <source>
        <dbReference type="ARBA" id="ARBA00022840"/>
    </source>
</evidence>
<dbReference type="InterPro" id="IPR003390">
    <property type="entry name" value="DNA_integrity_scan_DisA_N"/>
</dbReference>
<gene>
    <name evidence="12" type="primary">cdaA</name>
    <name evidence="10" type="synonym">dacA</name>
    <name evidence="12" type="ORF">OW157_04565</name>
</gene>
<dbReference type="EC" id="2.7.7.85" evidence="10"/>
<dbReference type="NCBIfam" id="TIGR00159">
    <property type="entry name" value="diadenylate cyclase CdaA"/>
    <property type="match status" value="1"/>
</dbReference>
<keyword evidence="9 10" id="KW-0472">Membrane</keyword>
<dbReference type="AlphaFoldDB" id="A0A9X3FWJ8"/>
<dbReference type="GO" id="GO:0005524">
    <property type="term" value="F:ATP binding"/>
    <property type="evidence" value="ECO:0007669"/>
    <property type="project" value="UniProtKB-UniRule"/>
</dbReference>
<feature type="domain" description="DAC" evidence="11">
    <location>
        <begin position="84"/>
        <end position="244"/>
    </location>
</feature>
<keyword evidence="7 10" id="KW-0067">ATP-binding</keyword>
<dbReference type="GO" id="GO:0106408">
    <property type="term" value="F:diadenylate cyclase activity"/>
    <property type="evidence" value="ECO:0007669"/>
    <property type="project" value="UniProtKB-EC"/>
</dbReference>
<comment type="subunit">
    <text evidence="10">Probably a homodimer.</text>
</comment>
<dbReference type="SUPFAM" id="SSF143597">
    <property type="entry name" value="YojJ-like"/>
    <property type="match status" value="1"/>
</dbReference>
<feature type="transmembrane region" description="Helical" evidence="10">
    <location>
        <begin position="39"/>
        <end position="60"/>
    </location>
</feature>
<keyword evidence="8 10" id="KW-1133">Transmembrane helix</keyword>
<dbReference type="PIRSF" id="PIRSF004793">
    <property type="entry name" value="UCP004793"/>
    <property type="match status" value="1"/>
</dbReference>
<dbReference type="PROSITE" id="PS51794">
    <property type="entry name" value="DAC"/>
    <property type="match status" value="1"/>
</dbReference>
<organism evidence="12 13">
    <name type="scientific">Aerococcus kribbianus</name>
    <dbReference type="NCBI Taxonomy" id="2999064"/>
    <lineage>
        <taxon>Bacteria</taxon>
        <taxon>Bacillati</taxon>
        <taxon>Bacillota</taxon>
        <taxon>Bacilli</taxon>
        <taxon>Lactobacillales</taxon>
        <taxon>Aerococcaceae</taxon>
        <taxon>Aerococcus</taxon>
    </lineage>
</organism>
<feature type="transmembrane region" description="Helical" evidence="10">
    <location>
        <begin position="6"/>
        <end position="27"/>
    </location>
</feature>
<dbReference type="Gene3D" id="3.40.1700.10">
    <property type="entry name" value="DNA integrity scanning protein, DisA, N-terminal domain"/>
    <property type="match status" value="1"/>
</dbReference>
<dbReference type="InterPro" id="IPR050338">
    <property type="entry name" value="DisA"/>
</dbReference>
<evidence type="ECO:0000313" key="12">
    <source>
        <dbReference type="EMBL" id="MCZ0725842.1"/>
    </source>
</evidence>
<keyword evidence="2 10" id="KW-1003">Cell membrane</keyword>
<protein>
    <recommendedName>
        <fullName evidence="10">Diadenylate cyclase</fullName>
        <shortName evidence="10">DAC</shortName>
        <ecNumber evidence="10">2.7.7.85</ecNumber>
    </recommendedName>
    <alternativeName>
        <fullName evidence="10">Cyclic-di-AMP synthase</fullName>
        <shortName evidence="10">c-di-AMP synthase</shortName>
    </alternativeName>
</protein>
<keyword evidence="5 10" id="KW-0548">Nucleotidyltransferase</keyword>
<comment type="catalytic activity">
    <reaction evidence="1 10">
        <text>2 ATP = 3',3'-c-di-AMP + 2 diphosphate</text>
        <dbReference type="Rhea" id="RHEA:35655"/>
        <dbReference type="ChEBI" id="CHEBI:30616"/>
        <dbReference type="ChEBI" id="CHEBI:33019"/>
        <dbReference type="ChEBI" id="CHEBI:71500"/>
        <dbReference type="EC" id="2.7.7.85"/>
    </reaction>
</comment>
<dbReference type="InterPro" id="IPR014046">
    <property type="entry name" value="C-di-AMP_synthase"/>
</dbReference>
<keyword evidence="13" id="KW-1185">Reference proteome</keyword>
<dbReference type="FunFam" id="3.40.1700.10:FF:000002">
    <property type="entry name" value="Diadenylate cyclase"/>
    <property type="match status" value="1"/>
</dbReference>
<dbReference type="InterPro" id="IPR045585">
    <property type="entry name" value="CdaA_N"/>
</dbReference>
<evidence type="ECO:0000256" key="6">
    <source>
        <dbReference type="ARBA" id="ARBA00022741"/>
    </source>
</evidence>
<keyword evidence="4 10" id="KW-0812">Transmembrane</keyword>
<evidence type="ECO:0000256" key="2">
    <source>
        <dbReference type="ARBA" id="ARBA00022475"/>
    </source>
</evidence>
<proteinExistence type="inferred from homology"/>
<evidence type="ECO:0000256" key="5">
    <source>
        <dbReference type="ARBA" id="ARBA00022695"/>
    </source>
</evidence>
<comment type="similarity">
    <text evidence="10">Belongs to the adenylate cyclase family. DacA/CdaA subfamily.</text>
</comment>
<sequence>MDFDWTGLLSWQGLANLIDILIVWFLIFQLLRIARKSRAINILNGVLFILLIKIISTVFHLETIDWIMDSIIRWSVVGVLIIFQPEIRRGLEHLGQQVFIGNKQNKYSNPSEKMVGEIIDACKYMGKRRIGALISIQKNQPLDDYAATGISMDSKISSQLLINIFIPNTPLHDGAVIIQDLRISSAASYLPLSENPNIPKELGTRHRAAVGLSEASDSLTVVVSEETGNISIAEHGEITRDLNEDELYHILSDNFIVSDDNDNNFFTNLFQTTSGEGDDNE</sequence>